<dbReference type="Pfam" id="PF21088">
    <property type="entry name" value="MS_channel_1st"/>
    <property type="match status" value="1"/>
</dbReference>
<keyword evidence="6 8" id="KW-0472">Membrane</keyword>
<evidence type="ECO:0000256" key="1">
    <source>
        <dbReference type="ARBA" id="ARBA00004651"/>
    </source>
</evidence>
<dbReference type="InterPro" id="IPR011014">
    <property type="entry name" value="MscS_channel_TM-2"/>
</dbReference>
<dbReference type="EMBL" id="SMLB01000025">
    <property type="protein sequence ID" value="TDD67859.1"/>
    <property type="molecule type" value="Genomic_DNA"/>
</dbReference>
<feature type="domain" description="Mechanosensitive ion channel transmembrane helices 2/3" evidence="11">
    <location>
        <begin position="116"/>
        <end position="156"/>
    </location>
</feature>
<dbReference type="SUPFAM" id="SSF82861">
    <property type="entry name" value="Mechanosensitive channel protein MscS (YggB), transmembrane region"/>
    <property type="match status" value="1"/>
</dbReference>
<dbReference type="InterPro" id="IPR023408">
    <property type="entry name" value="MscS_beta-dom_sf"/>
</dbReference>
<keyword evidence="3" id="KW-1003">Cell membrane</keyword>
<dbReference type="InterPro" id="IPR045276">
    <property type="entry name" value="YbiO_bact"/>
</dbReference>
<evidence type="ECO:0000256" key="7">
    <source>
        <dbReference type="SAM" id="MobiDB-lite"/>
    </source>
</evidence>
<feature type="domain" description="Mechanosensitive ion channel MscS" evidence="9">
    <location>
        <begin position="157"/>
        <end position="221"/>
    </location>
</feature>
<dbReference type="Pfam" id="PF00924">
    <property type="entry name" value="MS_channel_2nd"/>
    <property type="match status" value="1"/>
</dbReference>
<sequence>MIPMIGLMAAGGVVGAAGVVAAPDITEAERYSAEWWRDVLLDVPLRLVGLILIAVVTRYLLHKFINRMVRRTVEKEPPKAVLGSARAARIVFGGAGAYSERRALRAETLGSVLRSITTVLISAIAVVTALEMLGYAVGPVLASAGVLGVALGFGAQNLVKDFLAGAAMMLEDQYGVGDVVDMGHAVGTVEAVSLRITRLRSVDGTVWYVRNGEIVRVGNSSYGWSRALLDVHIPADADVSRARRLLEDLVADLAAEDHWDELILEPPEVWGVEDLTPDGVLIRVVMKTKPLEQWAVARELRERIKRRFDAERLTLPVATETSAAGSGGAGDPTNPPPATSAPPPSAPPPPPTSSDNNP</sequence>
<evidence type="ECO:0000259" key="10">
    <source>
        <dbReference type="Pfam" id="PF21082"/>
    </source>
</evidence>
<dbReference type="InterPro" id="IPR006685">
    <property type="entry name" value="MscS_channel_2nd"/>
</dbReference>
<dbReference type="Gene3D" id="3.30.70.100">
    <property type="match status" value="1"/>
</dbReference>
<dbReference type="AlphaFoldDB" id="A0A4R5AA91"/>
<dbReference type="InterPro" id="IPR010920">
    <property type="entry name" value="LSM_dom_sf"/>
</dbReference>
<keyword evidence="13" id="KW-1185">Reference proteome</keyword>
<feature type="compositionally biased region" description="Pro residues" evidence="7">
    <location>
        <begin position="333"/>
        <end position="352"/>
    </location>
</feature>
<evidence type="ECO:0000259" key="9">
    <source>
        <dbReference type="Pfam" id="PF00924"/>
    </source>
</evidence>
<dbReference type="Pfam" id="PF21082">
    <property type="entry name" value="MS_channel_3rd"/>
    <property type="match status" value="1"/>
</dbReference>
<dbReference type="Gene3D" id="1.10.287.1260">
    <property type="match status" value="1"/>
</dbReference>
<evidence type="ECO:0000256" key="2">
    <source>
        <dbReference type="ARBA" id="ARBA00008017"/>
    </source>
</evidence>
<evidence type="ECO:0000256" key="8">
    <source>
        <dbReference type="SAM" id="Phobius"/>
    </source>
</evidence>
<dbReference type="SUPFAM" id="SSF82689">
    <property type="entry name" value="Mechanosensitive channel protein MscS (YggB), C-terminal domain"/>
    <property type="match status" value="1"/>
</dbReference>
<feature type="transmembrane region" description="Helical" evidence="8">
    <location>
        <begin position="136"/>
        <end position="159"/>
    </location>
</feature>
<feature type="transmembrane region" description="Helical" evidence="8">
    <location>
        <begin position="45"/>
        <end position="61"/>
    </location>
</feature>
<dbReference type="Proteomes" id="UP000295217">
    <property type="component" value="Unassembled WGS sequence"/>
</dbReference>
<dbReference type="GO" id="GO:0008381">
    <property type="term" value="F:mechanosensitive monoatomic ion channel activity"/>
    <property type="evidence" value="ECO:0007669"/>
    <property type="project" value="InterPro"/>
</dbReference>
<keyword evidence="4 8" id="KW-0812">Transmembrane</keyword>
<evidence type="ECO:0000256" key="3">
    <source>
        <dbReference type="ARBA" id="ARBA00022475"/>
    </source>
</evidence>
<keyword evidence="5 8" id="KW-1133">Transmembrane helix</keyword>
<dbReference type="InterPro" id="IPR049142">
    <property type="entry name" value="MS_channel_1st"/>
</dbReference>
<protein>
    <submittedName>
        <fullName evidence="12">Mechanosensitive ion channel family protein</fullName>
    </submittedName>
</protein>
<dbReference type="SUPFAM" id="SSF50182">
    <property type="entry name" value="Sm-like ribonucleoproteins"/>
    <property type="match status" value="1"/>
</dbReference>
<feature type="transmembrane region" description="Helical" evidence="8">
    <location>
        <begin position="111"/>
        <end position="130"/>
    </location>
</feature>
<name>A0A4R5AA91_9ACTN</name>
<evidence type="ECO:0000256" key="5">
    <source>
        <dbReference type="ARBA" id="ARBA00022989"/>
    </source>
</evidence>
<comment type="similarity">
    <text evidence="2">Belongs to the MscS (TC 1.A.23) family.</text>
</comment>
<proteinExistence type="inferred from homology"/>
<dbReference type="FunFam" id="3.30.70.100:FF:000018">
    <property type="entry name" value="MscS mechanosensitive ion channel"/>
    <property type="match status" value="1"/>
</dbReference>
<evidence type="ECO:0000313" key="12">
    <source>
        <dbReference type="EMBL" id="TDD67859.1"/>
    </source>
</evidence>
<evidence type="ECO:0000256" key="4">
    <source>
        <dbReference type="ARBA" id="ARBA00022692"/>
    </source>
</evidence>
<evidence type="ECO:0000259" key="11">
    <source>
        <dbReference type="Pfam" id="PF21088"/>
    </source>
</evidence>
<dbReference type="PANTHER" id="PTHR30460">
    <property type="entry name" value="MODERATE CONDUCTANCE MECHANOSENSITIVE CHANNEL YBIO"/>
    <property type="match status" value="1"/>
</dbReference>
<feature type="region of interest" description="Disordered" evidence="7">
    <location>
        <begin position="315"/>
        <end position="358"/>
    </location>
</feature>
<dbReference type="PANTHER" id="PTHR30460:SF0">
    <property type="entry name" value="MODERATE CONDUCTANCE MECHANOSENSITIVE CHANNEL YBIO"/>
    <property type="match status" value="1"/>
</dbReference>
<feature type="domain" description="Mechanosensitive ion channel MscS C-terminal" evidence="10">
    <location>
        <begin position="229"/>
        <end position="312"/>
    </location>
</feature>
<dbReference type="InterPro" id="IPR011066">
    <property type="entry name" value="MscS_channel_C_sf"/>
</dbReference>
<dbReference type="OrthoDB" id="4638917at2"/>
<organism evidence="12 13">
    <name type="scientific">Jiangella aurantiaca</name>
    <dbReference type="NCBI Taxonomy" id="2530373"/>
    <lineage>
        <taxon>Bacteria</taxon>
        <taxon>Bacillati</taxon>
        <taxon>Actinomycetota</taxon>
        <taxon>Actinomycetes</taxon>
        <taxon>Jiangellales</taxon>
        <taxon>Jiangellaceae</taxon>
        <taxon>Jiangella</taxon>
    </lineage>
</organism>
<evidence type="ECO:0000313" key="13">
    <source>
        <dbReference type="Proteomes" id="UP000295217"/>
    </source>
</evidence>
<dbReference type="InterPro" id="IPR049278">
    <property type="entry name" value="MS_channel_C"/>
</dbReference>
<reference evidence="12 13" key="1">
    <citation type="submission" date="2019-02" db="EMBL/GenBank/DDBJ databases">
        <title>Draft genome sequences of novel Actinobacteria.</title>
        <authorList>
            <person name="Sahin N."/>
            <person name="Ay H."/>
            <person name="Saygin H."/>
        </authorList>
    </citation>
    <scope>NUCLEOTIDE SEQUENCE [LARGE SCALE GENOMIC DNA]</scope>
    <source>
        <strain evidence="12 13">8K307</strain>
    </source>
</reference>
<dbReference type="FunFam" id="2.30.30.60:FF:000001">
    <property type="entry name" value="MscS Mechanosensitive ion channel"/>
    <property type="match status" value="1"/>
</dbReference>
<evidence type="ECO:0000256" key="6">
    <source>
        <dbReference type="ARBA" id="ARBA00023136"/>
    </source>
</evidence>
<dbReference type="Gene3D" id="2.30.30.60">
    <property type="match status" value="1"/>
</dbReference>
<comment type="subcellular location">
    <subcellularLocation>
        <location evidence="1">Cell membrane</location>
        <topology evidence="1">Multi-pass membrane protein</topology>
    </subcellularLocation>
</comment>
<dbReference type="GO" id="GO:0005886">
    <property type="term" value="C:plasma membrane"/>
    <property type="evidence" value="ECO:0007669"/>
    <property type="project" value="UniProtKB-SubCell"/>
</dbReference>
<gene>
    <name evidence="12" type="ORF">E1262_17775</name>
</gene>
<comment type="caution">
    <text evidence="12">The sequence shown here is derived from an EMBL/GenBank/DDBJ whole genome shotgun (WGS) entry which is preliminary data.</text>
</comment>
<accession>A0A4R5AA91</accession>